<comment type="catalytic activity">
    <reaction evidence="8">
        <text>ATP + H2O = ADP + phosphate + H(+)</text>
        <dbReference type="Rhea" id="RHEA:13065"/>
        <dbReference type="ChEBI" id="CHEBI:15377"/>
        <dbReference type="ChEBI" id="CHEBI:15378"/>
        <dbReference type="ChEBI" id="CHEBI:30616"/>
        <dbReference type="ChEBI" id="CHEBI:43474"/>
        <dbReference type="ChEBI" id="CHEBI:456216"/>
        <dbReference type="EC" id="5.6.2.4"/>
    </reaction>
</comment>
<dbReference type="InterPro" id="IPR027417">
    <property type="entry name" value="P-loop_NTPase"/>
</dbReference>
<feature type="binding site" evidence="9">
    <location>
        <begin position="24"/>
        <end position="31"/>
    </location>
    <ligand>
        <name>ATP</name>
        <dbReference type="ChEBI" id="CHEBI:30616"/>
    </ligand>
</feature>
<dbReference type="GO" id="GO:0005829">
    <property type="term" value="C:cytosol"/>
    <property type="evidence" value="ECO:0007669"/>
    <property type="project" value="TreeGrafter"/>
</dbReference>
<sequence>MSINYRKDQKKIMRYKSGSMGIQAVPGAGKTFIITNLVAQLIEDMENENRDGKILVLTYMNSAVNNFKSRIRGILSDKDLPKSRFEVMTIHSLAMKIIKENTDIAFVSEETEIIDDYKKSLLINSAIEEYESQDNNSNKILSFMEKGFRNNEDKVDRWYKEFTFMVLNSIKLLKYSGIDDIDLKNIVNEPDYKGIMTIISPIFNLYQEKLRSNAYIDYDDILVMAYKILESDSEVAAYYQERYAYVFEDECQDSNEIQGKIIEIISRNVSRSISENDMVSAKMNLVRVGDVNQSITTTFAGSNPKFFVDFCKRADKSYTMNMAGRSSKDIINTANKLVEIVKSDMTKDYYGGLEEIYIEEVEKDKGYKENPVTRSYSINSKSLDDFNQEMAYVVSTIKYTREKFPNYSIGVLYFSNFDVNDLAKKLDSEDIPYEKIGNDSQENMKIIYKIKLVVDFIIEPSDYDIFKQMLFEAYIDRADTYELSDIEHERLEKLFDKIDTERYFYDDLYFDDLATRAKQLLENLIEKPFVKKLAEDRARIRSVLEYSKVDIYGLIKLIGDSLNISSQEKSLIDYLAFYLSKLKTYESADLNRISIAMAPRNTRIFETLVASIYDIGEHEVEAGSISISTMHKSKGMEWDLVIVCGVSSNDFPSSVNDYFRIDRKYLREGFKYPEAFVNKEIDDIVNKSCKKIGYYEKELKTEIIGERTRLLYVAITRAKRGLVILNSRSKFNESMNYYFKKKNSYFFDILSKYISDNRIKGGK</sequence>
<dbReference type="Gene3D" id="3.40.50.300">
    <property type="entry name" value="P-loop containing nucleotide triphosphate hydrolases"/>
    <property type="match status" value="4"/>
</dbReference>
<evidence type="ECO:0000259" key="10">
    <source>
        <dbReference type="PROSITE" id="PS51198"/>
    </source>
</evidence>
<dbReference type="Proteomes" id="UP000070326">
    <property type="component" value="Unassembled WGS sequence"/>
</dbReference>
<evidence type="ECO:0000256" key="8">
    <source>
        <dbReference type="ARBA" id="ARBA00048988"/>
    </source>
</evidence>
<dbReference type="STRING" id="1261.HMPREF3195_00609"/>
<name>A0A135YWN6_9FIRM</name>
<gene>
    <name evidence="12" type="ORF">HMPREF3195_00609</name>
</gene>
<comment type="catalytic activity">
    <reaction evidence="6">
        <text>Couples ATP hydrolysis with the unwinding of duplex DNA by translocating in the 3'-5' direction.</text>
        <dbReference type="EC" id="5.6.2.4"/>
    </reaction>
</comment>
<evidence type="ECO:0000256" key="9">
    <source>
        <dbReference type="PROSITE-ProRule" id="PRU00560"/>
    </source>
</evidence>
<dbReference type="EMBL" id="LSQZ01000018">
    <property type="protein sequence ID" value="KXI13806.1"/>
    <property type="molecule type" value="Genomic_DNA"/>
</dbReference>
<proteinExistence type="predicted"/>
<dbReference type="PROSITE" id="PS51217">
    <property type="entry name" value="UVRD_HELICASE_CTER"/>
    <property type="match status" value="1"/>
</dbReference>
<organism evidence="12 13">
    <name type="scientific">Peptostreptococcus anaerobius</name>
    <dbReference type="NCBI Taxonomy" id="1261"/>
    <lineage>
        <taxon>Bacteria</taxon>
        <taxon>Bacillati</taxon>
        <taxon>Bacillota</taxon>
        <taxon>Clostridia</taxon>
        <taxon>Peptostreptococcales</taxon>
        <taxon>Peptostreptococcaceae</taxon>
        <taxon>Peptostreptococcus</taxon>
    </lineage>
</organism>
<dbReference type="InterPro" id="IPR014017">
    <property type="entry name" value="DNA_helicase_UvrD-like_C"/>
</dbReference>
<keyword evidence="3 9" id="KW-0347">Helicase</keyword>
<evidence type="ECO:0000313" key="13">
    <source>
        <dbReference type="Proteomes" id="UP000070326"/>
    </source>
</evidence>
<dbReference type="PANTHER" id="PTHR11070">
    <property type="entry name" value="UVRD / RECB / PCRA DNA HELICASE FAMILY MEMBER"/>
    <property type="match status" value="1"/>
</dbReference>
<evidence type="ECO:0000259" key="11">
    <source>
        <dbReference type="PROSITE" id="PS51217"/>
    </source>
</evidence>
<dbReference type="AlphaFoldDB" id="A0A135YWN6"/>
<feature type="domain" description="UvrD-like helicase C-terminal" evidence="11">
    <location>
        <begin position="328"/>
        <end position="635"/>
    </location>
</feature>
<dbReference type="InterPro" id="IPR000212">
    <property type="entry name" value="DNA_helicase_UvrD/REP"/>
</dbReference>
<dbReference type="PANTHER" id="PTHR11070:SF2">
    <property type="entry name" value="ATP-DEPENDENT DNA HELICASE SRS2"/>
    <property type="match status" value="1"/>
</dbReference>
<evidence type="ECO:0000256" key="4">
    <source>
        <dbReference type="ARBA" id="ARBA00022840"/>
    </source>
</evidence>
<comment type="caution">
    <text evidence="12">The sequence shown here is derived from an EMBL/GenBank/DDBJ whole genome shotgun (WGS) entry which is preliminary data.</text>
</comment>
<evidence type="ECO:0000256" key="1">
    <source>
        <dbReference type="ARBA" id="ARBA00022741"/>
    </source>
</evidence>
<dbReference type="GO" id="GO:0016887">
    <property type="term" value="F:ATP hydrolysis activity"/>
    <property type="evidence" value="ECO:0007669"/>
    <property type="project" value="RHEA"/>
</dbReference>
<dbReference type="Pfam" id="PF13361">
    <property type="entry name" value="UvrD_C"/>
    <property type="match status" value="1"/>
</dbReference>
<dbReference type="RefSeq" id="WP_061101707.1">
    <property type="nucleotide sequence ID" value="NZ_JAJCJY010000005.1"/>
</dbReference>
<evidence type="ECO:0000256" key="6">
    <source>
        <dbReference type="ARBA" id="ARBA00034617"/>
    </source>
</evidence>
<dbReference type="SUPFAM" id="SSF52540">
    <property type="entry name" value="P-loop containing nucleoside triphosphate hydrolases"/>
    <property type="match status" value="1"/>
</dbReference>
<dbReference type="GO" id="GO:0005524">
    <property type="term" value="F:ATP binding"/>
    <property type="evidence" value="ECO:0007669"/>
    <property type="project" value="UniProtKB-UniRule"/>
</dbReference>
<dbReference type="GO" id="GO:0003677">
    <property type="term" value="F:DNA binding"/>
    <property type="evidence" value="ECO:0007669"/>
    <property type="project" value="InterPro"/>
</dbReference>
<keyword evidence="5" id="KW-0413">Isomerase</keyword>
<keyword evidence="4 9" id="KW-0067">ATP-binding</keyword>
<dbReference type="GO" id="GO:0033202">
    <property type="term" value="C:DNA helicase complex"/>
    <property type="evidence" value="ECO:0007669"/>
    <property type="project" value="TreeGrafter"/>
</dbReference>
<dbReference type="InterPro" id="IPR014016">
    <property type="entry name" value="UvrD-like_ATP-bd"/>
</dbReference>
<evidence type="ECO:0000256" key="3">
    <source>
        <dbReference type="ARBA" id="ARBA00022806"/>
    </source>
</evidence>
<evidence type="ECO:0000256" key="7">
    <source>
        <dbReference type="ARBA" id="ARBA00034808"/>
    </source>
</evidence>
<protein>
    <recommendedName>
        <fullName evidence="7">DNA 3'-5' helicase</fullName>
        <ecNumber evidence="7">5.6.2.4</ecNumber>
    </recommendedName>
</protein>
<reference evidence="12 13" key="1">
    <citation type="submission" date="2016-02" db="EMBL/GenBank/DDBJ databases">
        <authorList>
            <person name="Wen L."/>
            <person name="He K."/>
            <person name="Yang H."/>
        </authorList>
    </citation>
    <scope>NUCLEOTIDE SEQUENCE [LARGE SCALE GENOMIC DNA]</scope>
    <source>
        <strain evidence="12 13">MJR8628A</strain>
    </source>
</reference>
<dbReference type="PATRIC" id="fig|1261.5.peg.615"/>
<evidence type="ECO:0000256" key="2">
    <source>
        <dbReference type="ARBA" id="ARBA00022801"/>
    </source>
</evidence>
<feature type="domain" description="UvrD-like helicase ATP-binding" evidence="10">
    <location>
        <begin position="3"/>
        <end position="327"/>
    </location>
</feature>
<dbReference type="Pfam" id="PF00580">
    <property type="entry name" value="UvrD-helicase"/>
    <property type="match status" value="1"/>
</dbReference>
<dbReference type="eggNOG" id="COG0210">
    <property type="taxonomic scope" value="Bacteria"/>
</dbReference>
<dbReference type="GO" id="GO:0000725">
    <property type="term" value="P:recombinational repair"/>
    <property type="evidence" value="ECO:0007669"/>
    <property type="project" value="TreeGrafter"/>
</dbReference>
<evidence type="ECO:0000313" key="12">
    <source>
        <dbReference type="EMBL" id="KXI13806.1"/>
    </source>
</evidence>
<dbReference type="EC" id="5.6.2.4" evidence="7"/>
<keyword evidence="2 9" id="KW-0378">Hydrolase</keyword>
<dbReference type="GO" id="GO:0043138">
    <property type="term" value="F:3'-5' DNA helicase activity"/>
    <property type="evidence" value="ECO:0007669"/>
    <property type="project" value="UniProtKB-EC"/>
</dbReference>
<evidence type="ECO:0000256" key="5">
    <source>
        <dbReference type="ARBA" id="ARBA00023235"/>
    </source>
</evidence>
<keyword evidence="1 9" id="KW-0547">Nucleotide-binding</keyword>
<accession>A0A135YWN6</accession>
<dbReference type="PROSITE" id="PS51198">
    <property type="entry name" value="UVRD_HELICASE_ATP_BIND"/>
    <property type="match status" value="1"/>
</dbReference>